<sequence>MSISILSPNDVAQKLKEGALLIDIRQLNEYRREHIQNSVQCTPEQLSTNGLPQEAEQASTIIFHCRSGMRTGGAAALLSQCANGKECYILQDGIDGWKKAGLSTYKDQKQPLELMRQVQIAAGLMILVGVLAGWFIHLAFFIISWFCWCRLTLCWYHRFLWISSFITRYAMES</sequence>
<dbReference type="PANTHER" id="PTHR44086">
    <property type="entry name" value="THIOSULFATE SULFURTRANSFERASE RDL2, MITOCHONDRIAL-RELATED"/>
    <property type="match status" value="1"/>
</dbReference>
<dbReference type="Proteomes" id="UP000018766">
    <property type="component" value="Unassembled WGS sequence"/>
</dbReference>
<dbReference type="EMBL" id="AYSV01000066">
    <property type="protein sequence ID" value="ETD72420.1"/>
    <property type="molecule type" value="Genomic_DNA"/>
</dbReference>
<keyword evidence="1" id="KW-0812">Transmembrane</keyword>
<dbReference type="SUPFAM" id="SSF52821">
    <property type="entry name" value="Rhodanese/Cell cycle control phosphatase"/>
    <property type="match status" value="1"/>
</dbReference>
<organism evidence="3 4">
    <name type="scientific">Pelistega indica</name>
    <dbReference type="NCBI Taxonomy" id="1414851"/>
    <lineage>
        <taxon>Bacteria</taxon>
        <taxon>Pseudomonadati</taxon>
        <taxon>Pseudomonadota</taxon>
        <taxon>Betaproteobacteria</taxon>
        <taxon>Burkholderiales</taxon>
        <taxon>Alcaligenaceae</taxon>
        <taxon>Pelistega</taxon>
    </lineage>
</organism>
<dbReference type="SMART" id="SM00450">
    <property type="entry name" value="RHOD"/>
    <property type="match status" value="1"/>
</dbReference>
<protein>
    <submittedName>
        <fullName evidence="3">Membrane protein</fullName>
    </submittedName>
</protein>
<name>V8G7M5_9BURK</name>
<dbReference type="Pfam" id="PF00581">
    <property type="entry name" value="Rhodanese"/>
    <property type="match status" value="1"/>
</dbReference>
<dbReference type="GO" id="GO:0004792">
    <property type="term" value="F:thiosulfate-cyanide sulfurtransferase activity"/>
    <property type="evidence" value="ECO:0007669"/>
    <property type="project" value="TreeGrafter"/>
</dbReference>
<dbReference type="PROSITE" id="PS50206">
    <property type="entry name" value="RHODANESE_3"/>
    <property type="match status" value="1"/>
</dbReference>
<dbReference type="Gene3D" id="3.40.250.10">
    <property type="entry name" value="Rhodanese-like domain"/>
    <property type="match status" value="1"/>
</dbReference>
<feature type="domain" description="Rhodanese" evidence="2">
    <location>
        <begin position="15"/>
        <end position="106"/>
    </location>
</feature>
<dbReference type="PATRIC" id="fig|1414851.3.peg.830"/>
<evidence type="ECO:0000259" key="2">
    <source>
        <dbReference type="PROSITE" id="PS50206"/>
    </source>
</evidence>
<gene>
    <name evidence="3" type="ORF">V757_04135</name>
</gene>
<evidence type="ECO:0000313" key="4">
    <source>
        <dbReference type="Proteomes" id="UP000018766"/>
    </source>
</evidence>
<keyword evidence="1" id="KW-1133">Transmembrane helix</keyword>
<dbReference type="AlphaFoldDB" id="V8G7M5"/>
<dbReference type="InterPro" id="IPR001763">
    <property type="entry name" value="Rhodanese-like_dom"/>
</dbReference>
<accession>V8G7M5</accession>
<proteinExistence type="predicted"/>
<keyword evidence="4" id="KW-1185">Reference proteome</keyword>
<dbReference type="InterPro" id="IPR036873">
    <property type="entry name" value="Rhodanese-like_dom_sf"/>
</dbReference>
<comment type="caution">
    <text evidence="3">The sequence shown here is derived from an EMBL/GenBank/DDBJ whole genome shotgun (WGS) entry which is preliminary data.</text>
</comment>
<dbReference type="PANTHER" id="PTHR44086:SF10">
    <property type="entry name" value="THIOSULFATE SULFURTRANSFERASE_RHODANESE-LIKE DOMAIN-CONTAINING PROTEIN 3"/>
    <property type="match status" value="1"/>
</dbReference>
<evidence type="ECO:0000256" key="1">
    <source>
        <dbReference type="SAM" id="Phobius"/>
    </source>
</evidence>
<evidence type="ECO:0000313" key="3">
    <source>
        <dbReference type="EMBL" id="ETD72420.1"/>
    </source>
</evidence>
<feature type="transmembrane region" description="Helical" evidence="1">
    <location>
        <begin position="120"/>
        <end position="143"/>
    </location>
</feature>
<dbReference type="Gene3D" id="6.10.140.1340">
    <property type="match status" value="1"/>
</dbReference>
<reference evidence="3 4" key="1">
    <citation type="submission" date="2013-11" db="EMBL/GenBank/DDBJ databases">
        <title>Genomic analysis of Pelistega sp. HM-7.</title>
        <authorList>
            <person name="Kumbhare S.V."/>
            <person name="Shetty S.A."/>
            <person name="Sharma O."/>
            <person name="Dhotre D.P."/>
        </authorList>
    </citation>
    <scope>NUCLEOTIDE SEQUENCE [LARGE SCALE GENOMIC DNA]</scope>
    <source>
        <strain evidence="3 4">HM-7</strain>
    </source>
</reference>
<keyword evidence="1" id="KW-0472">Membrane</keyword>